<evidence type="ECO:0000313" key="2">
    <source>
        <dbReference type="EMBL" id="HDR50735.1"/>
    </source>
</evidence>
<organism evidence="2">
    <name type="scientific">Mariniphaga anaerophila</name>
    <dbReference type="NCBI Taxonomy" id="1484053"/>
    <lineage>
        <taxon>Bacteria</taxon>
        <taxon>Pseudomonadati</taxon>
        <taxon>Bacteroidota</taxon>
        <taxon>Bacteroidia</taxon>
        <taxon>Marinilabiliales</taxon>
        <taxon>Prolixibacteraceae</taxon>
        <taxon>Mariniphaga</taxon>
    </lineage>
</organism>
<dbReference type="EMBL" id="DSDK01000215">
    <property type="protein sequence ID" value="HDR50735.1"/>
    <property type="molecule type" value="Genomic_DNA"/>
</dbReference>
<evidence type="ECO:0000256" key="1">
    <source>
        <dbReference type="SAM" id="MobiDB-lite"/>
    </source>
</evidence>
<protein>
    <submittedName>
        <fullName evidence="2">Uncharacterized protein</fullName>
    </submittedName>
</protein>
<name>A0A831PJP6_9BACT</name>
<accession>A0A831PJP6</accession>
<reference evidence="2" key="1">
    <citation type="journal article" date="2020" name="mSystems">
        <title>Genome- and Community-Level Interaction Insights into Carbon Utilization and Element Cycling Functions of Hydrothermarchaeota in Hydrothermal Sediment.</title>
        <authorList>
            <person name="Zhou Z."/>
            <person name="Liu Y."/>
            <person name="Xu W."/>
            <person name="Pan J."/>
            <person name="Luo Z.H."/>
            <person name="Li M."/>
        </authorList>
    </citation>
    <scope>NUCLEOTIDE SEQUENCE [LARGE SCALE GENOMIC DNA]</scope>
    <source>
        <strain evidence="2">SpSt-1217</strain>
    </source>
</reference>
<dbReference type="AlphaFoldDB" id="A0A831PJP6"/>
<gene>
    <name evidence="2" type="ORF">ENN90_03815</name>
</gene>
<proteinExistence type="predicted"/>
<sequence>MESLNLGRGGITYISRVLGIDHKTILQGRKELTMDLPNPIPPGRQRAAEGGRKKRMSSSK</sequence>
<feature type="region of interest" description="Disordered" evidence="1">
    <location>
        <begin position="31"/>
        <end position="60"/>
    </location>
</feature>
<comment type="caution">
    <text evidence="2">The sequence shown here is derived from an EMBL/GenBank/DDBJ whole genome shotgun (WGS) entry which is preliminary data.</text>
</comment>
<dbReference type="Proteomes" id="UP000886047">
    <property type="component" value="Unassembled WGS sequence"/>
</dbReference>